<keyword evidence="7" id="KW-0106">Calcium</keyword>
<dbReference type="EC" id="3.2.1.-" evidence="9"/>
<sequence>MSATKLPRLTTKIRLAVLLALICFVLALQLSGLAHIRQKLGLSYELPSSLGSAHPPVERRLGDDVILKNVSHLPRIQFDFSQIEESQLEREVREQRLKSVKDGFIYAWNGYKKCAWGHDEIKPVTCQPNDSFAGWGATLVDALDTLFIMGLKDQFGEAVEHLKGVDFTKADTAISLFETVIRYLGGLLSAYELSGERLLLQKAIDLADALTPAFSTPTGIPSNRWDMSTGYEHMWSTRHAILAEVGTLQLEFMKLAEITRNSTYFHLVQRVTDALERAEKSIPGLYPLSIDTETGAFTSDAISFGAVGDSFYEYLLKQHLYVGGALDQYRRMYNESVNGMIQYLVKEGHYDKKRGLFLGQLSYGQYIQKMEHLSCFVPGMVAMGAKTLNRSGDLKIAEELAESCYWSYNQTITGIGPEDFFFDLIDEPATSPPRTNSMYKLRPETVESLFILYRITGNKIYQDKGWAIWQAIQKYCKTESAYSGLFDVTVENVRQNDNMESFFLAETLKYLYLLFSPPDIISLDTHVFNTEAHPFRRLYHTRPHAA</sequence>
<evidence type="ECO:0000256" key="6">
    <source>
        <dbReference type="PIRSR" id="PIRSR601382-1"/>
    </source>
</evidence>
<feature type="active site" description="Proton donor" evidence="6">
    <location>
        <position position="178"/>
    </location>
</feature>
<dbReference type="OrthoDB" id="8118055at2759"/>
<dbReference type="GO" id="GO:0036503">
    <property type="term" value="P:ERAD pathway"/>
    <property type="evidence" value="ECO:0007669"/>
    <property type="project" value="UniProtKB-ARBA"/>
</dbReference>
<feature type="binding site" evidence="7">
    <location>
        <position position="530"/>
    </location>
    <ligand>
        <name>Ca(2+)</name>
        <dbReference type="ChEBI" id="CHEBI:29108"/>
    </ligand>
</feature>
<dbReference type="InterPro" id="IPR036026">
    <property type="entry name" value="Seven-hairpin_glycosidases"/>
</dbReference>
<dbReference type="InterPro" id="IPR012341">
    <property type="entry name" value="6hp_glycosidase-like_sf"/>
</dbReference>
<feature type="disulfide bond" evidence="8">
    <location>
        <begin position="375"/>
        <end position="404"/>
    </location>
</feature>
<comment type="similarity">
    <text evidence="3 9">Belongs to the glycosyl hydrolase 47 family.</text>
</comment>
<dbReference type="InterPro" id="IPR050749">
    <property type="entry name" value="Glycosyl_Hydrolase_47"/>
</dbReference>
<evidence type="ECO:0000256" key="4">
    <source>
        <dbReference type="ARBA" id="ARBA00022801"/>
    </source>
</evidence>
<evidence type="ECO:0000256" key="8">
    <source>
        <dbReference type="PIRSR" id="PIRSR601382-3"/>
    </source>
</evidence>
<dbReference type="InterPro" id="IPR001382">
    <property type="entry name" value="Glyco_hydro_47"/>
</dbReference>
<evidence type="ECO:0000256" key="2">
    <source>
        <dbReference type="ARBA" id="ARBA00004922"/>
    </source>
</evidence>
<evidence type="ECO:0000256" key="7">
    <source>
        <dbReference type="PIRSR" id="PIRSR601382-2"/>
    </source>
</evidence>
<organism evidence="10 11">
    <name type="scientific">Paraglomus occultum</name>
    <dbReference type="NCBI Taxonomy" id="144539"/>
    <lineage>
        <taxon>Eukaryota</taxon>
        <taxon>Fungi</taxon>
        <taxon>Fungi incertae sedis</taxon>
        <taxon>Mucoromycota</taxon>
        <taxon>Glomeromycotina</taxon>
        <taxon>Glomeromycetes</taxon>
        <taxon>Paraglomerales</taxon>
        <taxon>Paraglomeraceae</taxon>
        <taxon>Paraglomus</taxon>
    </lineage>
</organism>
<keyword evidence="4 9" id="KW-0378">Hydrolase</keyword>
<dbReference type="SUPFAM" id="SSF48225">
    <property type="entry name" value="Seven-hairpin glycosidases"/>
    <property type="match status" value="1"/>
</dbReference>
<evidence type="ECO:0000256" key="5">
    <source>
        <dbReference type="ARBA" id="ARBA00023157"/>
    </source>
</evidence>
<comment type="caution">
    <text evidence="10">The sequence shown here is derived from an EMBL/GenBank/DDBJ whole genome shotgun (WGS) entry which is preliminary data.</text>
</comment>
<dbReference type="PANTHER" id="PTHR11742">
    <property type="entry name" value="MANNOSYL-OLIGOSACCHARIDE ALPHA-1,2-MANNOSIDASE-RELATED"/>
    <property type="match status" value="1"/>
</dbReference>
<dbReference type="Proteomes" id="UP000789572">
    <property type="component" value="Unassembled WGS sequence"/>
</dbReference>
<dbReference type="GO" id="GO:0004571">
    <property type="term" value="F:mannosyl-oligosaccharide 1,2-alpha-mannosidase activity"/>
    <property type="evidence" value="ECO:0007669"/>
    <property type="project" value="InterPro"/>
</dbReference>
<feature type="active site" evidence="6">
    <location>
        <position position="444"/>
    </location>
</feature>
<feature type="active site" description="Proton donor" evidence="6">
    <location>
        <position position="418"/>
    </location>
</feature>
<feature type="active site" evidence="6">
    <location>
        <position position="309"/>
    </location>
</feature>
<keyword evidence="9" id="KW-0326">Glycosidase</keyword>
<proteinExistence type="inferred from homology"/>
<evidence type="ECO:0000313" key="11">
    <source>
        <dbReference type="Proteomes" id="UP000789572"/>
    </source>
</evidence>
<dbReference type="GO" id="GO:0005975">
    <property type="term" value="P:carbohydrate metabolic process"/>
    <property type="evidence" value="ECO:0007669"/>
    <property type="project" value="InterPro"/>
</dbReference>
<dbReference type="GO" id="GO:0005509">
    <property type="term" value="F:calcium ion binding"/>
    <property type="evidence" value="ECO:0007669"/>
    <property type="project" value="InterPro"/>
</dbReference>
<dbReference type="PANTHER" id="PTHR11742:SF103">
    <property type="entry name" value="ENDOPLASMIC RETICULUM MANNOSIDASE MNL2-RELATED"/>
    <property type="match status" value="1"/>
</dbReference>
<dbReference type="GO" id="GO:0005783">
    <property type="term" value="C:endoplasmic reticulum"/>
    <property type="evidence" value="ECO:0007669"/>
    <property type="project" value="TreeGrafter"/>
</dbReference>
<dbReference type="PRINTS" id="PR00747">
    <property type="entry name" value="GLYHDRLASE47"/>
</dbReference>
<keyword evidence="5 8" id="KW-1015">Disulfide bond</keyword>
<protein>
    <recommendedName>
        <fullName evidence="9">alpha-1,2-Mannosidase</fullName>
        <ecNumber evidence="9">3.2.1.-</ecNumber>
    </recommendedName>
</protein>
<name>A0A9N8ZHU4_9GLOM</name>
<accession>A0A9N8ZHU4</accession>
<gene>
    <name evidence="10" type="ORF">POCULU_LOCUS2336</name>
</gene>
<dbReference type="EMBL" id="CAJVPJ010000212">
    <property type="protein sequence ID" value="CAG8496247.1"/>
    <property type="molecule type" value="Genomic_DNA"/>
</dbReference>
<evidence type="ECO:0000256" key="1">
    <source>
        <dbReference type="ARBA" id="ARBA00001913"/>
    </source>
</evidence>
<dbReference type="Pfam" id="PF01532">
    <property type="entry name" value="Glyco_hydro_47"/>
    <property type="match status" value="1"/>
</dbReference>
<dbReference type="AlphaFoldDB" id="A0A9N8ZHU4"/>
<dbReference type="GO" id="GO:0016020">
    <property type="term" value="C:membrane"/>
    <property type="evidence" value="ECO:0007669"/>
    <property type="project" value="InterPro"/>
</dbReference>
<reference evidence="10" key="1">
    <citation type="submission" date="2021-06" db="EMBL/GenBank/DDBJ databases">
        <authorList>
            <person name="Kallberg Y."/>
            <person name="Tangrot J."/>
            <person name="Rosling A."/>
        </authorList>
    </citation>
    <scope>NUCLEOTIDE SEQUENCE</scope>
    <source>
        <strain evidence="10">IA702</strain>
    </source>
</reference>
<evidence type="ECO:0000313" key="10">
    <source>
        <dbReference type="EMBL" id="CAG8496247.1"/>
    </source>
</evidence>
<comment type="cofactor">
    <cofactor evidence="1 7">
        <name>Ca(2+)</name>
        <dbReference type="ChEBI" id="CHEBI:29108"/>
    </cofactor>
</comment>
<evidence type="ECO:0000256" key="3">
    <source>
        <dbReference type="ARBA" id="ARBA00007658"/>
    </source>
</evidence>
<dbReference type="Gene3D" id="1.50.10.10">
    <property type="match status" value="1"/>
</dbReference>
<keyword evidence="11" id="KW-1185">Reference proteome</keyword>
<keyword evidence="7" id="KW-0479">Metal-binding</keyword>
<comment type="pathway">
    <text evidence="2">Protein modification; protein glycosylation.</text>
</comment>
<evidence type="ECO:0000256" key="9">
    <source>
        <dbReference type="RuleBase" id="RU361193"/>
    </source>
</evidence>